<comment type="subcellular location">
    <subcellularLocation>
        <location evidence="1">Membrane</location>
        <topology evidence="1">Multi-pass membrane protein</topology>
    </subcellularLocation>
</comment>
<gene>
    <name evidence="8" type="ORF">B0T24DRAFT_675415</name>
</gene>
<dbReference type="InterPro" id="IPR050829">
    <property type="entry name" value="CorA_MIT"/>
</dbReference>
<feature type="compositionally biased region" description="Polar residues" evidence="6">
    <location>
        <begin position="279"/>
        <end position="290"/>
    </location>
</feature>
<keyword evidence="9" id="KW-1185">Reference proteome</keyword>
<evidence type="ECO:0000256" key="2">
    <source>
        <dbReference type="ARBA" id="ARBA00022692"/>
    </source>
</evidence>
<dbReference type="SUPFAM" id="SSF144083">
    <property type="entry name" value="Magnesium transport protein CorA, transmembrane region"/>
    <property type="match status" value="1"/>
</dbReference>
<feature type="compositionally biased region" description="Polar residues" evidence="6">
    <location>
        <begin position="297"/>
        <end position="309"/>
    </location>
</feature>
<reference evidence="8" key="1">
    <citation type="journal article" date="2023" name="Mol. Phylogenet. Evol.">
        <title>Genome-scale phylogeny and comparative genomics of the fungal order Sordariales.</title>
        <authorList>
            <person name="Hensen N."/>
            <person name="Bonometti L."/>
            <person name="Westerberg I."/>
            <person name="Brannstrom I.O."/>
            <person name="Guillou S."/>
            <person name="Cros-Aarteil S."/>
            <person name="Calhoun S."/>
            <person name="Haridas S."/>
            <person name="Kuo A."/>
            <person name="Mondo S."/>
            <person name="Pangilinan J."/>
            <person name="Riley R."/>
            <person name="LaButti K."/>
            <person name="Andreopoulos B."/>
            <person name="Lipzen A."/>
            <person name="Chen C."/>
            <person name="Yan M."/>
            <person name="Daum C."/>
            <person name="Ng V."/>
            <person name="Clum A."/>
            <person name="Steindorff A."/>
            <person name="Ohm R.A."/>
            <person name="Martin F."/>
            <person name="Silar P."/>
            <person name="Natvig D.O."/>
            <person name="Lalanne C."/>
            <person name="Gautier V."/>
            <person name="Ament-Velasquez S.L."/>
            <person name="Kruys A."/>
            <person name="Hutchinson M.I."/>
            <person name="Powell A.J."/>
            <person name="Barry K."/>
            <person name="Miller A.N."/>
            <person name="Grigoriev I.V."/>
            <person name="Debuchy R."/>
            <person name="Gladieux P."/>
            <person name="Hiltunen Thoren M."/>
            <person name="Johannesson H."/>
        </authorList>
    </citation>
    <scope>NUCLEOTIDE SEQUENCE</scope>
    <source>
        <strain evidence="8">CBS 958.72</strain>
    </source>
</reference>
<evidence type="ECO:0000256" key="6">
    <source>
        <dbReference type="SAM" id="MobiDB-lite"/>
    </source>
</evidence>
<dbReference type="Pfam" id="PF01544">
    <property type="entry name" value="CorA"/>
    <property type="match status" value="1"/>
</dbReference>
<dbReference type="AlphaFoldDB" id="A0AAE0NDT0"/>
<keyword evidence="3 7" id="KW-1133">Transmembrane helix</keyword>
<dbReference type="InterPro" id="IPR045863">
    <property type="entry name" value="CorA_TM1_TM2"/>
</dbReference>
<name>A0AAE0NDT0_9PEZI</name>
<dbReference type="EMBL" id="JAULSN010000002">
    <property type="protein sequence ID" value="KAK3379650.1"/>
    <property type="molecule type" value="Genomic_DNA"/>
</dbReference>
<comment type="caution">
    <text evidence="8">The sequence shown here is derived from an EMBL/GenBank/DDBJ whole genome shotgun (WGS) entry which is preliminary data.</text>
</comment>
<evidence type="ECO:0000256" key="5">
    <source>
        <dbReference type="SAM" id="Coils"/>
    </source>
</evidence>
<feature type="transmembrane region" description="Helical" evidence="7">
    <location>
        <begin position="712"/>
        <end position="730"/>
    </location>
</feature>
<feature type="coiled-coil region" evidence="5">
    <location>
        <begin position="619"/>
        <end position="649"/>
    </location>
</feature>
<sequence>MRLQHVPPISANRCPSATRHSEGAITSPVHHYFGCLRETDRRKYYETLGPRQQAAIRDECRRIINLRRRLDLDEDPLDDLPEAVALLARRHSTRADSHTENGHGPQRACLCGQCNDTELADDGRAEKASLEDEIMAHVVEFRRADAGRGGLAPHTDNSLRGVWPDQTAPVSWLLAGDARNPLRSECPEDGLRWLHLPYNNLAWMEQTLGSDSPRRTFFHRSMKRAKQDDGALRSWHMRAMCESEPATDTDPRRPSTPNIALYMPYLSWEYERQHLDMSAWTQESQKQGSMSPGGYSSRPTAHPSNQNRGTPVFNGDIHHKDKPHLRLRSTLAAWRQTRSRPDLALALAAAAHTAQALRLHHDRAILALGNSAVEPRRTLHQAAHWTVDTQLLDRGQVTRQATVPVVEYAGDDNDIRWRWSAGTPHARLLMVDSLWLFVVGADTLVTCFPARYGERAGDGDGGLHGAVRRRLASAMEDLPGAATARDLALVVLDECAGVFFSGRAAAPHAQPPVLDIFGRKISDVTRRCHLLTEQIETFTRLLAALFYSGRVAEASAAFPQMAGKIKMQKDMKGVLGELRIMRSVLEQQVRVVGLFRTAATGHDGGGHDDDQLCRVGHHLAVVENLIEAAENAQQELDDLTDTMAHLQQEASVVRSFESAWQGEETAKQGKALMLFTIVTVIFSPLSFMSSIFSMNSVELAQLPLSLGDEVKYMVLVSAAVIAVFFTFAYSSTARAAGKALVSVPCRWVATHVGPLRRRYMARRAPSASSLHDRIADYEAWQREKLRLRSRYGRARYESMKDARRGAAQSRRAALELA</sequence>
<evidence type="ECO:0000256" key="3">
    <source>
        <dbReference type="ARBA" id="ARBA00022989"/>
    </source>
</evidence>
<evidence type="ECO:0000313" key="8">
    <source>
        <dbReference type="EMBL" id="KAK3379650.1"/>
    </source>
</evidence>
<feature type="region of interest" description="Disordered" evidence="6">
    <location>
        <begin position="1"/>
        <end position="22"/>
    </location>
</feature>
<evidence type="ECO:0000313" key="9">
    <source>
        <dbReference type="Proteomes" id="UP001287356"/>
    </source>
</evidence>
<feature type="transmembrane region" description="Helical" evidence="7">
    <location>
        <begin position="671"/>
        <end position="692"/>
    </location>
</feature>
<keyword evidence="2 7" id="KW-0812">Transmembrane</keyword>
<dbReference type="PANTHER" id="PTHR47685:SF1">
    <property type="entry name" value="MAGNESIUM TRANSPORT PROTEIN CORA"/>
    <property type="match status" value="1"/>
</dbReference>
<evidence type="ECO:0000256" key="1">
    <source>
        <dbReference type="ARBA" id="ARBA00004141"/>
    </source>
</evidence>
<dbReference type="GO" id="GO:0046873">
    <property type="term" value="F:metal ion transmembrane transporter activity"/>
    <property type="evidence" value="ECO:0007669"/>
    <property type="project" value="InterPro"/>
</dbReference>
<dbReference type="GO" id="GO:0016020">
    <property type="term" value="C:membrane"/>
    <property type="evidence" value="ECO:0007669"/>
    <property type="project" value="UniProtKB-SubCell"/>
</dbReference>
<dbReference type="InterPro" id="IPR002523">
    <property type="entry name" value="MgTranspt_CorA/ZnTranspt_ZntB"/>
</dbReference>
<accession>A0AAE0NDT0</accession>
<keyword evidence="5" id="KW-0175">Coiled coil</keyword>
<reference evidence="8" key="2">
    <citation type="submission" date="2023-06" db="EMBL/GenBank/DDBJ databases">
        <authorList>
            <consortium name="Lawrence Berkeley National Laboratory"/>
            <person name="Haridas S."/>
            <person name="Hensen N."/>
            <person name="Bonometti L."/>
            <person name="Westerberg I."/>
            <person name="Brannstrom I.O."/>
            <person name="Guillou S."/>
            <person name="Cros-Aarteil S."/>
            <person name="Calhoun S."/>
            <person name="Kuo A."/>
            <person name="Mondo S."/>
            <person name="Pangilinan J."/>
            <person name="Riley R."/>
            <person name="Labutti K."/>
            <person name="Andreopoulos B."/>
            <person name="Lipzen A."/>
            <person name="Chen C."/>
            <person name="Yanf M."/>
            <person name="Daum C."/>
            <person name="Ng V."/>
            <person name="Clum A."/>
            <person name="Steindorff A."/>
            <person name="Ohm R."/>
            <person name="Martin F."/>
            <person name="Silar P."/>
            <person name="Natvig D."/>
            <person name="Lalanne C."/>
            <person name="Gautier V."/>
            <person name="Ament-Velasquez S.L."/>
            <person name="Kruys A."/>
            <person name="Hutchinson M.I."/>
            <person name="Powell A.J."/>
            <person name="Barry K."/>
            <person name="Miller A.N."/>
            <person name="Grigoriev I.V."/>
            <person name="Debuchy R."/>
            <person name="Gladieux P."/>
            <person name="Thoren M.H."/>
            <person name="Johannesson H."/>
        </authorList>
    </citation>
    <scope>NUCLEOTIDE SEQUENCE</scope>
    <source>
        <strain evidence="8">CBS 958.72</strain>
    </source>
</reference>
<dbReference type="Gene3D" id="1.20.58.340">
    <property type="entry name" value="Magnesium transport protein CorA, transmembrane region"/>
    <property type="match status" value="1"/>
</dbReference>
<keyword evidence="4 7" id="KW-0472">Membrane</keyword>
<dbReference type="Proteomes" id="UP001287356">
    <property type="component" value="Unassembled WGS sequence"/>
</dbReference>
<evidence type="ECO:0000256" key="4">
    <source>
        <dbReference type="ARBA" id="ARBA00023136"/>
    </source>
</evidence>
<feature type="region of interest" description="Disordered" evidence="6">
    <location>
        <begin position="279"/>
        <end position="310"/>
    </location>
</feature>
<organism evidence="8 9">
    <name type="scientific">Lasiosphaeria ovina</name>
    <dbReference type="NCBI Taxonomy" id="92902"/>
    <lineage>
        <taxon>Eukaryota</taxon>
        <taxon>Fungi</taxon>
        <taxon>Dikarya</taxon>
        <taxon>Ascomycota</taxon>
        <taxon>Pezizomycotina</taxon>
        <taxon>Sordariomycetes</taxon>
        <taxon>Sordariomycetidae</taxon>
        <taxon>Sordariales</taxon>
        <taxon>Lasiosphaeriaceae</taxon>
        <taxon>Lasiosphaeria</taxon>
    </lineage>
</organism>
<dbReference type="PANTHER" id="PTHR47685">
    <property type="entry name" value="MAGNESIUM TRANSPORT PROTEIN CORA"/>
    <property type="match status" value="1"/>
</dbReference>
<evidence type="ECO:0000256" key="7">
    <source>
        <dbReference type="SAM" id="Phobius"/>
    </source>
</evidence>
<proteinExistence type="predicted"/>
<protein>
    <submittedName>
        <fullName evidence="8">Uncharacterized protein</fullName>
    </submittedName>
</protein>